<organism evidence="21 22">
    <name type="scientific">Plakobranchus ocellatus</name>
    <dbReference type="NCBI Taxonomy" id="259542"/>
    <lineage>
        <taxon>Eukaryota</taxon>
        <taxon>Metazoa</taxon>
        <taxon>Spiralia</taxon>
        <taxon>Lophotrochozoa</taxon>
        <taxon>Mollusca</taxon>
        <taxon>Gastropoda</taxon>
        <taxon>Heterobranchia</taxon>
        <taxon>Euthyneura</taxon>
        <taxon>Panpulmonata</taxon>
        <taxon>Sacoglossa</taxon>
        <taxon>Placobranchoidea</taxon>
        <taxon>Plakobranchidae</taxon>
        <taxon>Plakobranchus</taxon>
    </lineage>
</organism>
<accession>A0AAV4CRI3</accession>
<dbReference type="EC" id="1.-.-.-" evidence="19"/>
<evidence type="ECO:0000256" key="9">
    <source>
        <dbReference type="ARBA" id="ARBA00022989"/>
    </source>
</evidence>
<dbReference type="PRINTS" id="PR00370">
    <property type="entry name" value="FMOXYGENASE"/>
</dbReference>
<comment type="function">
    <text evidence="13">Broad spectrum monooxygenase that catalyzes the oxygenation of a wide variety of nitrogen- and sulfur-containing compounds including xenobiotics. Catalyzes the S-oxygenation of hypotaurine to produce taurine, an organic osmolyte involved in cell volume regulation as well as a variety of cytoprotective and developmental processes. In vitro, catalyzes the N-oxygenation of trimethylamine (TMA) to produce trimethylamine N-oxide (TMAO) and could therefore participate to the detoxification of this compound that is generated by the action of gut microbiota from dietary precursors such as choline, choline containing compounds, betaine or L-carnitine.</text>
</comment>
<comment type="subcellular location">
    <subcellularLocation>
        <location evidence="2">Endoplasmic reticulum membrane</location>
        <topology evidence="2">Single-pass membrane protein</topology>
    </subcellularLocation>
</comment>
<evidence type="ECO:0000256" key="1">
    <source>
        <dbReference type="ARBA" id="ARBA00001974"/>
    </source>
</evidence>
<evidence type="ECO:0000256" key="10">
    <source>
        <dbReference type="ARBA" id="ARBA00023002"/>
    </source>
</evidence>
<sequence length="548" mass="62358">MAGRVAVIGAGSSGIAAVKVLEEAGFSHIVCFERRDVIGGLWHYHDETARWVDEGCVNRGTVANTSKEILAFSDYPMPDDYPNFCHNSMIDKYLNSYATHFGVHRFIRLNTEVTQVKKHSTFESTGRWEVTSRDFIHDKSITEVFDYIIIANGNTAHPKRPSFPGQDKFRGKAMHSMDFKDSSGWEGKKCCVVGIGNSGTDIACELSDYSPVLLSVRSGAWFLNRLTYRGLPWDFSYHSRFQWIFYSWMPRMVHNTMKRRLYSQAVDHQLYGLNPPEAPDASVQKITDEFPNKIACGLVKIKPNIREFTETGIIFEDGSREDDVDLVVFATGYSFYFPFLDLKDLGVTKEVTDMKLYKHMWVPDMPHHTLVLLNAAQYAGAGFPNTELQSRLAAGVFKGDIRLPSSEKMKAEIARYEANLKARYVSQVRNPRRVEYLLYMDELASLVGCKPNLAWYLITDPILFLHLLFGPGVPYQYRLQGPNIWPEARRAILTVMDRVRKPFENFQPPEAKRRTTSSHGILGTSKYLFAGFIFCAMGYGAVANFMKH</sequence>
<dbReference type="PIRSF" id="PIRSF000332">
    <property type="entry name" value="FMO"/>
    <property type="match status" value="1"/>
</dbReference>
<evidence type="ECO:0000256" key="4">
    <source>
        <dbReference type="ARBA" id="ARBA00022630"/>
    </source>
</evidence>
<comment type="cofactor">
    <cofactor evidence="1 18 19">
        <name>FAD</name>
        <dbReference type="ChEBI" id="CHEBI:57692"/>
    </cofactor>
</comment>
<keyword evidence="6 18" id="KW-0256">Endoplasmic reticulum</keyword>
<comment type="catalytic activity">
    <reaction evidence="14">
        <text>hypotaurine + NADH + O2 + H(+) = taurine + NAD(+) + H2O</text>
        <dbReference type="Rhea" id="RHEA:74111"/>
        <dbReference type="ChEBI" id="CHEBI:15377"/>
        <dbReference type="ChEBI" id="CHEBI:15378"/>
        <dbReference type="ChEBI" id="CHEBI:15379"/>
        <dbReference type="ChEBI" id="CHEBI:57540"/>
        <dbReference type="ChEBI" id="CHEBI:57853"/>
        <dbReference type="ChEBI" id="CHEBI:57945"/>
        <dbReference type="ChEBI" id="CHEBI:507393"/>
        <dbReference type="EC" id="1.14.13.8"/>
    </reaction>
    <physiologicalReaction direction="left-to-right" evidence="14">
        <dbReference type="Rhea" id="RHEA:74112"/>
    </physiologicalReaction>
</comment>
<dbReference type="InterPro" id="IPR050346">
    <property type="entry name" value="FMO-like"/>
</dbReference>
<evidence type="ECO:0000256" key="3">
    <source>
        <dbReference type="ARBA" id="ARBA00009183"/>
    </source>
</evidence>
<dbReference type="SUPFAM" id="SSF51905">
    <property type="entry name" value="FAD/NAD(P)-binding domain"/>
    <property type="match status" value="3"/>
</dbReference>
<dbReference type="GO" id="GO:0050661">
    <property type="term" value="F:NADP binding"/>
    <property type="evidence" value="ECO:0007669"/>
    <property type="project" value="InterPro"/>
</dbReference>
<proteinExistence type="inferred from homology"/>
<keyword evidence="12 18" id="KW-0472">Membrane</keyword>
<evidence type="ECO:0000256" key="15">
    <source>
        <dbReference type="ARBA" id="ARBA00048041"/>
    </source>
</evidence>
<protein>
    <recommendedName>
        <fullName evidence="19">Flavin-containing monooxygenase</fullName>
        <ecNumber evidence="19">1.-.-.-</ecNumber>
    </recommendedName>
</protein>
<evidence type="ECO:0000313" key="22">
    <source>
        <dbReference type="Proteomes" id="UP000735302"/>
    </source>
</evidence>
<dbReference type="Gene3D" id="3.50.50.60">
    <property type="entry name" value="FAD/NAD(P)-binding domain"/>
    <property type="match status" value="1"/>
</dbReference>
<evidence type="ECO:0000256" key="5">
    <source>
        <dbReference type="ARBA" id="ARBA00022692"/>
    </source>
</evidence>
<evidence type="ECO:0000256" key="18">
    <source>
        <dbReference type="PIRNR" id="PIRNR000332"/>
    </source>
</evidence>
<dbReference type="EMBL" id="BLXT01006904">
    <property type="protein sequence ID" value="GFO34508.1"/>
    <property type="molecule type" value="Genomic_DNA"/>
</dbReference>
<evidence type="ECO:0000256" key="12">
    <source>
        <dbReference type="ARBA" id="ARBA00023136"/>
    </source>
</evidence>
<keyword evidence="10 18" id="KW-0560">Oxidoreductase</keyword>
<keyword evidence="8 18" id="KW-0521">NADP</keyword>
<evidence type="ECO:0000256" key="2">
    <source>
        <dbReference type="ARBA" id="ARBA00004389"/>
    </source>
</evidence>
<dbReference type="GO" id="GO:0034899">
    <property type="term" value="F:trimethylamine monooxygenase activity"/>
    <property type="evidence" value="ECO:0007669"/>
    <property type="project" value="UniProtKB-EC"/>
</dbReference>
<keyword evidence="11 18" id="KW-0503">Monooxygenase</keyword>
<keyword evidence="5 20" id="KW-0812">Transmembrane</keyword>
<dbReference type="AlphaFoldDB" id="A0AAV4CRI3"/>
<evidence type="ECO:0000256" key="14">
    <source>
        <dbReference type="ARBA" id="ARBA00047338"/>
    </source>
</evidence>
<keyword evidence="4 18" id="KW-0285">Flavoprotein</keyword>
<dbReference type="Proteomes" id="UP000735302">
    <property type="component" value="Unassembled WGS sequence"/>
</dbReference>
<keyword evidence="9 20" id="KW-1133">Transmembrane helix</keyword>
<comment type="similarity">
    <text evidence="3 18 19">Belongs to the FMO family.</text>
</comment>
<evidence type="ECO:0000256" key="7">
    <source>
        <dbReference type="ARBA" id="ARBA00022827"/>
    </source>
</evidence>
<keyword evidence="22" id="KW-1185">Reference proteome</keyword>
<dbReference type="FunFam" id="3.50.50.60:FF:000159">
    <property type="entry name" value="Dimethylaniline monooxygenase [N-oxide-forming]"/>
    <property type="match status" value="1"/>
</dbReference>
<dbReference type="InterPro" id="IPR020946">
    <property type="entry name" value="Flavin_mOase-like"/>
</dbReference>
<name>A0AAV4CRI3_9GAST</name>
<dbReference type="GO" id="GO:0050660">
    <property type="term" value="F:flavin adenine dinucleotide binding"/>
    <property type="evidence" value="ECO:0007669"/>
    <property type="project" value="InterPro"/>
</dbReference>
<dbReference type="GO" id="GO:0005789">
    <property type="term" value="C:endoplasmic reticulum membrane"/>
    <property type="evidence" value="ECO:0007669"/>
    <property type="project" value="UniProtKB-SubCell"/>
</dbReference>
<evidence type="ECO:0000256" key="19">
    <source>
        <dbReference type="RuleBase" id="RU361177"/>
    </source>
</evidence>
<evidence type="ECO:0000256" key="16">
    <source>
        <dbReference type="ARBA" id="ARBA00048088"/>
    </source>
</evidence>
<reference evidence="21 22" key="1">
    <citation type="journal article" date="2021" name="Elife">
        <title>Chloroplast acquisition without the gene transfer in kleptoplastic sea slugs, Plakobranchus ocellatus.</title>
        <authorList>
            <person name="Maeda T."/>
            <person name="Takahashi S."/>
            <person name="Yoshida T."/>
            <person name="Shimamura S."/>
            <person name="Takaki Y."/>
            <person name="Nagai Y."/>
            <person name="Toyoda A."/>
            <person name="Suzuki Y."/>
            <person name="Arimoto A."/>
            <person name="Ishii H."/>
            <person name="Satoh N."/>
            <person name="Nishiyama T."/>
            <person name="Hasebe M."/>
            <person name="Maruyama T."/>
            <person name="Minagawa J."/>
            <person name="Obokata J."/>
            <person name="Shigenobu S."/>
        </authorList>
    </citation>
    <scope>NUCLEOTIDE SEQUENCE [LARGE SCALE GENOMIC DNA]</scope>
</reference>
<evidence type="ECO:0000256" key="20">
    <source>
        <dbReference type="SAM" id="Phobius"/>
    </source>
</evidence>
<comment type="catalytic activity">
    <reaction evidence="15">
        <text>hypotaurine + NADPH + O2 + H(+) = taurine + NADP(+) + H2O</text>
        <dbReference type="Rhea" id="RHEA:69819"/>
        <dbReference type="ChEBI" id="CHEBI:15377"/>
        <dbReference type="ChEBI" id="CHEBI:15378"/>
        <dbReference type="ChEBI" id="CHEBI:15379"/>
        <dbReference type="ChEBI" id="CHEBI:57783"/>
        <dbReference type="ChEBI" id="CHEBI:57853"/>
        <dbReference type="ChEBI" id="CHEBI:58349"/>
        <dbReference type="ChEBI" id="CHEBI:507393"/>
        <dbReference type="EC" id="1.14.13.8"/>
    </reaction>
    <physiologicalReaction direction="left-to-right" evidence="15">
        <dbReference type="Rhea" id="RHEA:69820"/>
    </physiologicalReaction>
</comment>
<evidence type="ECO:0000256" key="11">
    <source>
        <dbReference type="ARBA" id="ARBA00023033"/>
    </source>
</evidence>
<dbReference type="Pfam" id="PF00743">
    <property type="entry name" value="FMO-like"/>
    <property type="match status" value="1"/>
</dbReference>
<dbReference type="GO" id="GO:0004499">
    <property type="term" value="F:N,N-dimethylaniline monooxygenase activity"/>
    <property type="evidence" value="ECO:0007669"/>
    <property type="project" value="UniProtKB-UniRule"/>
</dbReference>
<keyword evidence="7 18" id="KW-0274">FAD</keyword>
<comment type="catalytic activity">
    <reaction evidence="16">
        <text>trimethylamine + NADPH + O2 = trimethylamine N-oxide + NADP(+) + H2O</text>
        <dbReference type="Rhea" id="RHEA:31979"/>
        <dbReference type="ChEBI" id="CHEBI:15377"/>
        <dbReference type="ChEBI" id="CHEBI:15379"/>
        <dbReference type="ChEBI" id="CHEBI:15724"/>
        <dbReference type="ChEBI" id="CHEBI:57783"/>
        <dbReference type="ChEBI" id="CHEBI:58349"/>
        <dbReference type="ChEBI" id="CHEBI:58389"/>
        <dbReference type="EC" id="1.14.13.148"/>
    </reaction>
    <physiologicalReaction direction="left-to-right" evidence="16">
        <dbReference type="Rhea" id="RHEA:31980"/>
    </physiologicalReaction>
</comment>
<evidence type="ECO:0000313" key="21">
    <source>
        <dbReference type="EMBL" id="GFO34508.1"/>
    </source>
</evidence>
<evidence type="ECO:0000256" key="17">
    <source>
        <dbReference type="ARBA" id="ARBA00049443"/>
    </source>
</evidence>
<comment type="catalytic activity">
    <reaction evidence="17">
        <text>N,N-dimethylaniline + NADPH + O2 + H(+) = N,N-dimethylaniline N-oxide + NADP(+) + H2O</text>
        <dbReference type="Rhea" id="RHEA:24468"/>
        <dbReference type="ChEBI" id="CHEBI:15377"/>
        <dbReference type="ChEBI" id="CHEBI:15378"/>
        <dbReference type="ChEBI" id="CHEBI:15379"/>
        <dbReference type="ChEBI" id="CHEBI:16269"/>
        <dbReference type="ChEBI" id="CHEBI:17735"/>
        <dbReference type="ChEBI" id="CHEBI:57783"/>
        <dbReference type="ChEBI" id="CHEBI:58349"/>
        <dbReference type="EC" id="1.14.13.8"/>
    </reaction>
    <physiologicalReaction direction="left-to-right" evidence="17">
        <dbReference type="Rhea" id="RHEA:24469"/>
    </physiologicalReaction>
</comment>
<evidence type="ECO:0000256" key="8">
    <source>
        <dbReference type="ARBA" id="ARBA00022857"/>
    </source>
</evidence>
<evidence type="ECO:0000256" key="13">
    <source>
        <dbReference type="ARBA" id="ARBA00045957"/>
    </source>
</evidence>
<dbReference type="InterPro" id="IPR000960">
    <property type="entry name" value="Flavin_mOase"/>
</dbReference>
<dbReference type="PANTHER" id="PTHR23023">
    <property type="entry name" value="DIMETHYLANILINE MONOOXYGENASE"/>
    <property type="match status" value="1"/>
</dbReference>
<gene>
    <name evidence="21" type="ORF">PoB_006101300</name>
</gene>
<feature type="transmembrane region" description="Helical" evidence="20">
    <location>
        <begin position="527"/>
        <end position="546"/>
    </location>
</feature>
<evidence type="ECO:0000256" key="6">
    <source>
        <dbReference type="ARBA" id="ARBA00022824"/>
    </source>
</evidence>
<comment type="caution">
    <text evidence="21">The sequence shown here is derived from an EMBL/GenBank/DDBJ whole genome shotgun (WGS) entry which is preliminary data.</text>
</comment>
<dbReference type="InterPro" id="IPR036188">
    <property type="entry name" value="FAD/NAD-bd_sf"/>
</dbReference>